<dbReference type="Pfam" id="PF02417">
    <property type="entry name" value="Chromate_transp"/>
    <property type="match status" value="1"/>
</dbReference>
<dbReference type="AlphaFoldDB" id="A0A645G711"/>
<evidence type="ECO:0000256" key="1">
    <source>
        <dbReference type="ARBA" id="ARBA00004651"/>
    </source>
</evidence>
<dbReference type="InterPro" id="IPR052518">
    <property type="entry name" value="CHR_Transporter"/>
</dbReference>
<dbReference type="EMBL" id="VSSQ01070969">
    <property type="protein sequence ID" value="MPN22681.1"/>
    <property type="molecule type" value="Genomic_DNA"/>
</dbReference>
<dbReference type="PANTHER" id="PTHR43663">
    <property type="entry name" value="CHROMATE TRANSPORT PROTEIN-RELATED"/>
    <property type="match status" value="1"/>
</dbReference>
<accession>A0A645G711</accession>
<dbReference type="GO" id="GO:0015109">
    <property type="term" value="F:chromate transmembrane transporter activity"/>
    <property type="evidence" value="ECO:0007669"/>
    <property type="project" value="InterPro"/>
</dbReference>
<comment type="caution">
    <text evidence="8">The sequence shown here is derived from an EMBL/GenBank/DDBJ whole genome shotgun (WGS) entry which is preliminary data.</text>
</comment>
<reference evidence="8" key="1">
    <citation type="submission" date="2019-08" db="EMBL/GenBank/DDBJ databases">
        <authorList>
            <person name="Kucharzyk K."/>
            <person name="Murdoch R.W."/>
            <person name="Higgins S."/>
            <person name="Loffler F."/>
        </authorList>
    </citation>
    <scope>NUCLEOTIDE SEQUENCE</scope>
</reference>
<proteinExistence type="inferred from homology"/>
<feature type="transmembrane region" description="Helical" evidence="7">
    <location>
        <begin position="48"/>
        <end position="77"/>
    </location>
</feature>
<dbReference type="PANTHER" id="PTHR43663:SF1">
    <property type="entry name" value="CHROMATE TRANSPORTER"/>
    <property type="match status" value="1"/>
</dbReference>
<evidence type="ECO:0000256" key="5">
    <source>
        <dbReference type="ARBA" id="ARBA00022989"/>
    </source>
</evidence>
<dbReference type="InterPro" id="IPR003370">
    <property type="entry name" value="Chromate_transpt"/>
</dbReference>
<evidence type="ECO:0000256" key="2">
    <source>
        <dbReference type="ARBA" id="ARBA00005262"/>
    </source>
</evidence>
<feature type="transmembrane region" description="Helical" evidence="7">
    <location>
        <begin position="148"/>
        <end position="165"/>
    </location>
</feature>
<sequence length="167" mass="17361">MGGGLATLPFLSRMADTYPWLTHAQLADMIAVAESSPGPIGVNCATYAGFHAAGILGAIVATFSLILPSYIIMLLVARALEKYRQNKLVDAAFSGLRPAVTGLIAAAGWSVFLAALFAGGPGPFGLSYPALGLFALLLALTNLPKLKNLHPVLFIAFSAVVGLVFNM</sequence>
<evidence type="ECO:0008006" key="9">
    <source>
        <dbReference type="Google" id="ProtNLM"/>
    </source>
</evidence>
<feature type="transmembrane region" description="Helical" evidence="7">
    <location>
        <begin position="124"/>
        <end position="141"/>
    </location>
</feature>
<feature type="transmembrane region" description="Helical" evidence="7">
    <location>
        <begin position="98"/>
        <end position="118"/>
    </location>
</feature>
<gene>
    <name evidence="8" type="ORF">SDC9_170064</name>
</gene>
<evidence type="ECO:0000256" key="6">
    <source>
        <dbReference type="ARBA" id="ARBA00023136"/>
    </source>
</evidence>
<keyword evidence="6 7" id="KW-0472">Membrane</keyword>
<evidence type="ECO:0000313" key="8">
    <source>
        <dbReference type="EMBL" id="MPN22681.1"/>
    </source>
</evidence>
<protein>
    <recommendedName>
        <fullName evidence="9">Chromate transport protein</fullName>
    </recommendedName>
</protein>
<comment type="similarity">
    <text evidence="2">Belongs to the chromate ion transporter (CHR) (TC 2.A.51) family.</text>
</comment>
<organism evidence="8">
    <name type="scientific">bioreactor metagenome</name>
    <dbReference type="NCBI Taxonomy" id="1076179"/>
    <lineage>
        <taxon>unclassified sequences</taxon>
        <taxon>metagenomes</taxon>
        <taxon>ecological metagenomes</taxon>
    </lineage>
</organism>
<name>A0A645G711_9ZZZZ</name>
<evidence type="ECO:0000256" key="4">
    <source>
        <dbReference type="ARBA" id="ARBA00022692"/>
    </source>
</evidence>
<comment type="subcellular location">
    <subcellularLocation>
        <location evidence="1">Cell membrane</location>
        <topology evidence="1">Multi-pass membrane protein</topology>
    </subcellularLocation>
</comment>
<keyword evidence="3" id="KW-1003">Cell membrane</keyword>
<keyword evidence="4 7" id="KW-0812">Transmembrane</keyword>
<evidence type="ECO:0000256" key="7">
    <source>
        <dbReference type="SAM" id="Phobius"/>
    </source>
</evidence>
<keyword evidence="5 7" id="KW-1133">Transmembrane helix</keyword>
<evidence type="ECO:0000256" key="3">
    <source>
        <dbReference type="ARBA" id="ARBA00022475"/>
    </source>
</evidence>
<dbReference type="GO" id="GO:0005886">
    <property type="term" value="C:plasma membrane"/>
    <property type="evidence" value="ECO:0007669"/>
    <property type="project" value="UniProtKB-SubCell"/>
</dbReference>